<reference evidence="2 3" key="1">
    <citation type="submission" date="2018-01" db="EMBL/GenBank/DDBJ databases">
        <title>Glutamicibacter soli strain NHPC-3 Whole genome sequence and assembly.</title>
        <authorList>
            <person name="Choudhury P."/>
            <person name="Gupta D."/>
            <person name="Sengupta K."/>
            <person name="Jawed A."/>
            <person name="Sultana N."/>
            <person name="Saha P."/>
        </authorList>
    </citation>
    <scope>NUCLEOTIDE SEQUENCE [LARGE SCALE GENOMIC DNA]</scope>
    <source>
        <strain evidence="2 3">NHPC-3</strain>
    </source>
</reference>
<proteinExistence type="predicted"/>
<evidence type="ECO:0000259" key="1">
    <source>
        <dbReference type="SMART" id="SM00829"/>
    </source>
</evidence>
<keyword evidence="3" id="KW-1185">Reference proteome</keyword>
<feature type="domain" description="Enoyl reductase (ER)" evidence="1">
    <location>
        <begin position="26"/>
        <end position="334"/>
    </location>
</feature>
<dbReference type="Gene3D" id="3.90.180.10">
    <property type="entry name" value="Medium-chain alcohol dehydrogenases, catalytic domain"/>
    <property type="match status" value="1"/>
</dbReference>
<dbReference type="Proteomes" id="UP000252167">
    <property type="component" value="Unassembled WGS sequence"/>
</dbReference>
<dbReference type="SMART" id="SM00829">
    <property type="entry name" value="PKS_ER"/>
    <property type="match status" value="1"/>
</dbReference>
<dbReference type="SUPFAM" id="SSF51735">
    <property type="entry name" value="NAD(P)-binding Rossmann-fold domains"/>
    <property type="match status" value="1"/>
</dbReference>
<gene>
    <name evidence="2" type="ORF">C1H84_15940</name>
</gene>
<accession>A0A365Y963</accession>
<dbReference type="CDD" id="cd08267">
    <property type="entry name" value="MDR1"/>
    <property type="match status" value="1"/>
</dbReference>
<sequence>MPAPRSLGLPYPFGVPMRALLQPVYGEAHTLTMGDVPVPEPARGQVLVRVAAASVNAADVFLMRGVPRMVRPGHGLKRPARRRLGLDLAGVVAGVGPGVIRWKPGDPVFGQGLATLADCALAREHQLAPLPDAISPEHAAAVPVAGTTALRAVDVARVAPGQRVVVTGAAGGVGQFTAQLAALRGAEVIAVCSGRNIERVRSLGIEHVLDYETTSPLDTPIPYDAVIDNAGAVRIRDWRRVVAPGGSILPNSGVPGPDGGALMRVFKAQWYGLIASQRVRVFTGKVTAPALTELGVLLAAQRISPLLDTIYPLEQAPQALAAAGTHHARGKIVISISPLERHAS</sequence>
<dbReference type="Pfam" id="PF13602">
    <property type="entry name" value="ADH_zinc_N_2"/>
    <property type="match status" value="1"/>
</dbReference>
<dbReference type="InterPro" id="IPR013154">
    <property type="entry name" value="ADH-like_N"/>
</dbReference>
<dbReference type="Gene3D" id="3.40.50.720">
    <property type="entry name" value="NAD(P)-binding Rossmann-like Domain"/>
    <property type="match status" value="1"/>
</dbReference>
<dbReference type="Pfam" id="PF08240">
    <property type="entry name" value="ADH_N"/>
    <property type="match status" value="1"/>
</dbReference>
<dbReference type="PANTHER" id="PTHR11695">
    <property type="entry name" value="ALCOHOL DEHYDROGENASE RELATED"/>
    <property type="match status" value="1"/>
</dbReference>
<dbReference type="InterPro" id="IPR050700">
    <property type="entry name" value="YIM1/Zinc_Alcohol_DH_Fams"/>
</dbReference>
<dbReference type="InterPro" id="IPR036291">
    <property type="entry name" value="NAD(P)-bd_dom_sf"/>
</dbReference>
<name>A0A365Y963_9MICC</name>
<evidence type="ECO:0000313" key="2">
    <source>
        <dbReference type="EMBL" id="RBL99181.1"/>
    </source>
</evidence>
<dbReference type="PANTHER" id="PTHR11695:SF294">
    <property type="entry name" value="RETICULON-4-INTERACTING PROTEIN 1, MITOCHONDRIAL"/>
    <property type="match status" value="1"/>
</dbReference>
<dbReference type="InterPro" id="IPR020843">
    <property type="entry name" value="ER"/>
</dbReference>
<evidence type="ECO:0000313" key="3">
    <source>
        <dbReference type="Proteomes" id="UP000252167"/>
    </source>
</evidence>
<dbReference type="SUPFAM" id="SSF50129">
    <property type="entry name" value="GroES-like"/>
    <property type="match status" value="1"/>
</dbReference>
<comment type="caution">
    <text evidence="2">The sequence shown here is derived from an EMBL/GenBank/DDBJ whole genome shotgun (WGS) entry which is preliminary data.</text>
</comment>
<dbReference type="EMBL" id="POAF01000009">
    <property type="protein sequence ID" value="RBL99181.1"/>
    <property type="molecule type" value="Genomic_DNA"/>
</dbReference>
<dbReference type="AlphaFoldDB" id="A0A365Y963"/>
<dbReference type="InterPro" id="IPR011032">
    <property type="entry name" value="GroES-like_sf"/>
</dbReference>
<dbReference type="GO" id="GO:0016491">
    <property type="term" value="F:oxidoreductase activity"/>
    <property type="evidence" value="ECO:0007669"/>
    <property type="project" value="InterPro"/>
</dbReference>
<organism evidence="2 3">
    <name type="scientific">Glutamicibacter soli</name>
    <dbReference type="NCBI Taxonomy" id="453836"/>
    <lineage>
        <taxon>Bacteria</taxon>
        <taxon>Bacillati</taxon>
        <taxon>Actinomycetota</taxon>
        <taxon>Actinomycetes</taxon>
        <taxon>Micrococcales</taxon>
        <taxon>Micrococcaceae</taxon>
        <taxon>Glutamicibacter</taxon>
    </lineage>
</organism>
<protein>
    <submittedName>
        <fullName evidence="2">NAD(P)-dependent alcohol dehydrogenase</fullName>
    </submittedName>
</protein>